<feature type="transmembrane region" description="Helical" evidence="6">
    <location>
        <begin position="15"/>
        <end position="35"/>
    </location>
</feature>
<dbReference type="EMBL" id="SLZW01000008">
    <property type="protein sequence ID" value="TCS61280.1"/>
    <property type="molecule type" value="Genomic_DNA"/>
</dbReference>
<feature type="transmembrane region" description="Helical" evidence="6">
    <location>
        <begin position="42"/>
        <end position="61"/>
    </location>
</feature>
<keyword evidence="8" id="KW-1185">Reference proteome</keyword>
<dbReference type="CDD" id="cd06581">
    <property type="entry name" value="TM_PBP1_LivM_like"/>
    <property type="match status" value="1"/>
</dbReference>
<evidence type="ECO:0000313" key="7">
    <source>
        <dbReference type="EMBL" id="TCS61280.1"/>
    </source>
</evidence>
<feature type="transmembrane region" description="Helical" evidence="6">
    <location>
        <begin position="214"/>
        <end position="239"/>
    </location>
</feature>
<feature type="transmembrane region" description="Helical" evidence="6">
    <location>
        <begin position="91"/>
        <end position="110"/>
    </location>
</feature>
<dbReference type="InterPro" id="IPR001851">
    <property type="entry name" value="ABC_transp_permease"/>
</dbReference>
<feature type="transmembrane region" description="Helical" evidence="6">
    <location>
        <begin position="116"/>
        <end position="137"/>
    </location>
</feature>
<keyword evidence="2" id="KW-1003">Cell membrane</keyword>
<keyword evidence="4 6" id="KW-1133">Transmembrane helix</keyword>
<dbReference type="Proteomes" id="UP000295304">
    <property type="component" value="Unassembled WGS sequence"/>
</dbReference>
<evidence type="ECO:0000256" key="2">
    <source>
        <dbReference type="ARBA" id="ARBA00022475"/>
    </source>
</evidence>
<dbReference type="GO" id="GO:0015658">
    <property type="term" value="F:branched-chain amino acid transmembrane transporter activity"/>
    <property type="evidence" value="ECO:0007669"/>
    <property type="project" value="InterPro"/>
</dbReference>
<dbReference type="PANTHER" id="PTHR30482:SF17">
    <property type="entry name" value="ABC TRANSPORTER ATP-BINDING PROTEIN"/>
    <property type="match status" value="1"/>
</dbReference>
<evidence type="ECO:0000256" key="6">
    <source>
        <dbReference type="SAM" id="Phobius"/>
    </source>
</evidence>
<comment type="caution">
    <text evidence="7">The sequence shown here is derived from an EMBL/GenBank/DDBJ whole genome shotgun (WGS) entry which is preliminary data.</text>
</comment>
<evidence type="ECO:0000313" key="8">
    <source>
        <dbReference type="Proteomes" id="UP000295304"/>
    </source>
</evidence>
<reference evidence="7 8" key="1">
    <citation type="submission" date="2019-03" db="EMBL/GenBank/DDBJ databases">
        <title>Genomic Encyclopedia of Type Strains, Phase IV (KMG-IV): sequencing the most valuable type-strain genomes for metagenomic binning, comparative biology and taxonomic classification.</title>
        <authorList>
            <person name="Goeker M."/>
        </authorList>
    </citation>
    <scope>NUCLEOTIDE SEQUENCE [LARGE SCALE GENOMIC DNA]</scope>
    <source>
        <strain evidence="7 8">DSM 101688</strain>
    </source>
</reference>
<evidence type="ECO:0000256" key="5">
    <source>
        <dbReference type="ARBA" id="ARBA00023136"/>
    </source>
</evidence>
<dbReference type="PANTHER" id="PTHR30482">
    <property type="entry name" value="HIGH-AFFINITY BRANCHED-CHAIN AMINO ACID TRANSPORT SYSTEM PERMEASE"/>
    <property type="match status" value="1"/>
</dbReference>
<feature type="transmembrane region" description="Helical" evidence="6">
    <location>
        <begin position="165"/>
        <end position="184"/>
    </location>
</feature>
<gene>
    <name evidence="7" type="ORF">EDD55_10879</name>
</gene>
<dbReference type="AlphaFoldDB" id="A0A4R3J9L7"/>
<feature type="transmembrane region" description="Helical" evidence="6">
    <location>
        <begin position="251"/>
        <end position="276"/>
    </location>
</feature>
<dbReference type="GO" id="GO:0005886">
    <property type="term" value="C:plasma membrane"/>
    <property type="evidence" value="ECO:0007669"/>
    <property type="project" value="UniProtKB-SubCell"/>
</dbReference>
<feature type="transmembrane region" description="Helical" evidence="6">
    <location>
        <begin position="288"/>
        <end position="308"/>
    </location>
</feature>
<dbReference type="Pfam" id="PF02653">
    <property type="entry name" value="BPD_transp_2"/>
    <property type="match status" value="1"/>
</dbReference>
<dbReference type="InterPro" id="IPR043428">
    <property type="entry name" value="LivM-like"/>
</dbReference>
<accession>A0A4R3J9L7</accession>
<keyword evidence="3 6" id="KW-0812">Transmembrane</keyword>
<name>A0A4R3J9L7_9PROT</name>
<protein>
    <submittedName>
        <fullName evidence="7">Amino acid/amide ABC transporter membrane protein 2 (HAAT family)</fullName>
    </submittedName>
</protein>
<keyword evidence="5 6" id="KW-0472">Membrane</keyword>
<evidence type="ECO:0000256" key="3">
    <source>
        <dbReference type="ARBA" id="ARBA00022692"/>
    </source>
</evidence>
<sequence>MNKTYPSFWRANAPVAYFAVIVLTMPFWFPLIGGYPGLDTKILIWAIFAIGFDILLGYMGYLSFGHAAFFGISAYTTGLMLLHYSSEIVPAMLMSVVVTTVAALIIGMLTLRRSGIYFSILTLAFGEMFYSSAVSTLQSWTGGDNGLTGLPTPTLFGSVIKDTDVFYLTAFFAIVAYFTARRIASSPFGLMLRAIKSNQDRLEFTGINVQRYKISGFVVSAIFAAFAGSLMVIYEPYVATEFLHWSTSGKIVIMSVIGGVGTLFGPMIGAAFMLYFENVISVALHEQWLLVLGLIFMAIVIFLPGGFVDGARRVHRKIMGRSAPSGPPAEKGEA</sequence>
<evidence type="ECO:0000256" key="4">
    <source>
        <dbReference type="ARBA" id="ARBA00022989"/>
    </source>
</evidence>
<organism evidence="7 8">
    <name type="scientific">Varunaivibrio sulfuroxidans</name>
    <dbReference type="NCBI Taxonomy" id="1773489"/>
    <lineage>
        <taxon>Bacteria</taxon>
        <taxon>Pseudomonadati</taxon>
        <taxon>Pseudomonadota</taxon>
        <taxon>Alphaproteobacteria</taxon>
        <taxon>Rhodospirillales</taxon>
        <taxon>Magnetovibrionaceae</taxon>
        <taxon>Varunaivibrio</taxon>
    </lineage>
</organism>
<proteinExistence type="predicted"/>
<evidence type="ECO:0000256" key="1">
    <source>
        <dbReference type="ARBA" id="ARBA00004651"/>
    </source>
</evidence>
<comment type="subcellular location">
    <subcellularLocation>
        <location evidence="1">Cell membrane</location>
        <topology evidence="1">Multi-pass membrane protein</topology>
    </subcellularLocation>
</comment>